<organism evidence="1 2">
    <name type="scientific">Blautia obeum</name>
    <dbReference type="NCBI Taxonomy" id="40520"/>
    <lineage>
        <taxon>Bacteria</taxon>
        <taxon>Bacillati</taxon>
        <taxon>Bacillota</taxon>
        <taxon>Clostridia</taxon>
        <taxon>Lachnospirales</taxon>
        <taxon>Lachnospiraceae</taxon>
        <taxon>Blautia</taxon>
    </lineage>
</organism>
<name>A0A395X7B1_9FIRM</name>
<evidence type="ECO:0000313" key="1">
    <source>
        <dbReference type="EMBL" id="RGV64376.1"/>
    </source>
</evidence>
<dbReference type="AlphaFoldDB" id="A0A395X7B1"/>
<gene>
    <name evidence="1" type="ORF">DWW07_09255</name>
</gene>
<evidence type="ECO:0000313" key="2">
    <source>
        <dbReference type="Proteomes" id="UP000265828"/>
    </source>
</evidence>
<comment type="caution">
    <text evidence="1">The sequence shown here is derived from an EMBL/GenBank/DDBJ whole genome shotgun (WGS) entry which is preliminary data.</text>
</comment>
<dbReference type="Proteomes" id="UP000265828">
    <property type="component" value="Unassembled WGS sequence"/>
</dbReference>
<reference evidence="1 2" key="1">
    <citation type="submission" date="2018-08" db="EMBL/GenBank/DDBJ databases">
        <title>A genome reference for cultivated species of the human gut microbiota.</title>
        <authorList>
            <person name="Zou Y."/>
            <person name="Xue W."/>
            <person name="Luo G."/>
        </authorList>
    </citation>
    <scope>NUCLEOTIDE SEQUENCE [LARGE SCALE GENOMIC DNA]</scope>
    <source>
        <strain evidence="1 2">AF14-23</strain>
    </source>
</reference>
<sequence length="132" mass="15000">MATIPKNITERYKMNGASIYQPDKDMGYNLETTYSEGSNRTQFGKALLTPLFTVEQYSYEASNVPVVEANKILKIIAKGKTFNLYHWSLYHMAWRTDPFYVGKASLTIGEISPDLKFVSKISFNMQGVNPLD</sequence>
<dbReference type="EMBL" id="QRZI01000005">
    <property type="protein sequence ID" value="RGV64376.1"/>
    <property type="molecule type" value="Genomic_DNA"/>
</dbReference>
<accession>A0A395X7B1</accession>
<dbReference type="RefSeq" id="WP_118037097.1">
    <property type="nucleotide sequence ID" value="NZ_QRYY01000006.1"/>
</dbReference>
<proteinExistence type="predicted"/>
<protein>
    <submittedName>
        <fullName evidence="1">Uncharacterized protein</fullName>
    </submittedName>
</protein>